<keyword evidence="4" id="KW-1185">Reference proteome</keyword>
<protein>
    <submittedName>
        <fullName evidence="3">Aldehyde reductase</fullName>
    </submittedName>
</protein>
<evidence type="ECO:0000313" key="4">
    <source>
        <dbReference type="Proteomes" id="UP000738349"/>
    </source>
</evidence>
<dbReference type="Gene3D" id="3.20.20.100">
    <property type="entry name" value="NADP-dependent oxidoreductase domain"/>
    <property type="match status" value="1"/>
</dbReference>
<dbReference type="InterPro" id="IPR023210">
    <property type="entry name" value="NADP_OxRdtase_dom"/>
</dbReference>
<comment type="caution">
    <text evidence="3">The sequence shown here is derived from an EMBL/GenBank/DDBJ whole genome shotgun (WGS) entry which is preliminary data.</text>
</comment>
<dbReference type="GO" id="GO:0016491">
    <property type="term" value="F:oxidoreductase activity"/>
    <property type="evidence" value="ECO:0007669"/>
    <property type="project" value="UniProtKB-KW"/>
</dbReference>
<accession>A0A9P9I877</accession>
<dbReference type="AlphaFoldDB" id="A0A9P9I877"/>
<dbReference type="Pfam" id="PF00248">
    <property type="entry name" value="Aldo_ket_red"/>
    <property type="match status" value="1"/>
</dbReference>
<sequence length="141" mass="15690">MSLGQTATLNSGHKIPLLGYGTFQANPGDIGRGVYEALKVGYRHLDLAKAYNNQREVGQGIKKALAEIPGLKRDDIFITSKLWNNKHRPEDVEPALNDTLAELGLDYLDLYLIHWPIAFRPGDDPTPKRADNDQEAVLLII</sequence>
<dbReference type="EMBL" id="JAGMUV010000047">
    <property type="protein sequence ID" value="KAH7110180.1"/>
    <property type="molecule type" value="Genomic_DNA"/>
</dbReference>
<reference evidence="3" key="1">
    <citation type="journal article" date="2021" name="Nat. Commun.">
        <title>Genetic determinants of endophytism in the Arabidopsis root mycobiome.</title>
        <authorList>
            <person name="Mesny F."/>
            <person name="Miyauchi S."/>
            <person name="Thiergart T."/>
            <person name="Pickel B."/>
            <person name="Atanasova L."/>
            <person name="Karlsson M."/>
            <person name="Huettel B."/>
            <person name="Barry K.W."/>
            <person name="Haridas S."/>
            <person name="Chen C."/>
            <person name="Bauer D."/>
            <person name="Andreopoulos W."/>
            <person name="Pangilinan J."/>
            <person name="LaButti K."/>
            <person name="Riley R."/>
            <person name="Lipzen A."/>
            <person name="Clum A."/>
            <person name="Drula E."/>
            <person name="Henrissat B."/>
            <person name="Kohler A."/>
            <person name="Grigoriev I.V."/>
            <person name="Martin F.M."/>
            <person name="Hacquard S."/>
        </authorList>
    </citation>
    <scope>NUCLEOTIDE SEQUENCE</scope>
    <source>
        <strain evidence="3">MPI-CAGE-AT-0147</strain>
    </source>
</reference>
<evidence type="ECO:0000313" key="3">
    <source>
        <dbReference type="EMBL" id="KAH7110180.1"/>
    </source>
</evidence>
<feature type="domain" description="NADP-dependent oxidoreductase" evidence="2">
    <location>
        <begin position="34"/>
        <end position="117"/>
    </location>
</feature>
<evidence type="ECO:0000256" key="1">
    <source>
        <dbReference type="ARBA" id="ARBA00023002"/>
    </source>
</evidence>
<name>A0A9P9I877_9HYPO</name>
<dbReference type="InterPro" id="IPR020471">
    <property type="entry name" value="AKR"/>
</dbReference>
<dbReference type="InterPro" id="IPR018170">
    <property type="entry name" value="Aldo/ket_reductase_CS"/>
</dbReference>
<keyword evidence="1" id="KW-0560">Oxidoreductase</keyword>
<dbReference type="Proteomes" id="UP000738349">
    <property type="component" value="Unassembled WGS sequence"/>
</dbReference>
<dbReference type="SUPFAM" id="SSF51430">
    <property type="entry name" value="NAD(P)-linked oxidoreductase"/>
    <property type="match status" value="1"/>
</dbReference>
<proteinExistence type="predicted"/>
<evidence type="ECO:0000259" key="2">
    <source>
        <dbReference type="Pfam" id="PF00248"/>
    </source>
</evidence>
<dbReference type="InterPro" id="IPR036812">
    <property type="entry name" value="NAD(P)_OxRdtase_dom_sf"/>
</dbReference>
<dbReference type="PRINTS" id="PR00069">
    <property type="entry name" value="ALDKETRDTASE"/>
</dbReference>
<gene>
    <name evidence="3" type="ORF">EDB81DRAFT_704388</name>
</gene>
<organism evidence="3 4">
    <name type="scientific">Dactylonectria macrodidyma</name>
    <dbReference type="NCBI Taxonomy" id="307937"/>
    <lineage>
        <taxon>Eukaryota</taxon>
        <taxon>Fungi</taxon>
        <taxon>Dikarya</taxon>
        <taxon>Ascomycota</taxon>
        <taxon>Pezizomycotina</taxon>
        <taxon>Sordariomycetes</taxon>
        <taxon>Hypocreomycetidae</taxon>
        <taxon>Hypocreales</taxon>
        <taxon>Nectriaceae</taxon>
        <taxon>Dactylonectria</taxon>
    </lineage>
</organism>
<dbReference type="PANTHER" id="PTHR11732">
    <property type="entry name" value="ALDO/KETO REDUCTASE"/>
    <property type="match status" value="1"/>
</dbReference>
<dbReference type="PROSITE" id="PS00798">
    <property type="entry name" value="ALDOKETO_REDUCTASE_1"/>
    <property type="match status" value="1"/>
</dbReference>
<dbReference type="OrthoDB" id="416253at2759"/>